<feature type="non-terminal residue" evidence="1">
    <location>
        <position position="113"/>
    </location>
</feature>
<sequence>MCKNSEKPNKLTLLSIILIVMLTFNIMPITAKAETLNNVSSNNQSSTVKIGDSLVTPEKGWKRFENANSNIKYVGAFVAGGEITYSTLPLSVAGETKVEFKFSGTKLRLIGAK</sequence>
<keyword evidence="2" id="KW-1185">Reference proteome</keyword>
<dbReference type="EMBL" id="FNJM01000024">
    <property type="protein sequence ID" value="SDP84163.1"/>
    <property type="molecule type" value="Genomic_DNA"/>
</dbReference>
<organism evidence="1 2">
    <name type="scientific">Clostridium gasigenes</name>
    <dbReference type="NCBI Taxonomy" id="94869"/>
    <lineage>
        <taxon>Bacteria</taxon>
        <taxon>Bacillati</taxon>
        <taxon>Bacillota</taxon>
        <taxon>Clostridia</taxon>
        <taxon>Eubacteriales</taxon>
        <taxon>Clostridiaceae</taxon>
        <taxon>Clostridium</taxon>
    </lineage>
</organism>
<evidence type="ECO:0000313" key="1">
    <source>
        <dbReference type="EMBL" id="SDP84163.1"/>
    </source>
</evidence>
<protein>
    <submittedName>
        <fullName evidence="1">Uncharacterized protein</fullName>
    </submittedName>
</protein>
<dbReference type="Proteomes" id="UP000198597">
    <property type="component" value="Unassembled WGS sequence"/>
</dbReference>
<proteinExistence type="predicted"/>
<name>A0A1H0W0X7_9CLOT</name>
<evidence type="ECO:0000313" key="2">
    <source>
        <dbReference type="Proteomes" id="UP000198597"/>
    </source>
</evidence>
<accession>A0A1H0W0X7</accession>
<gene>
    <name evidence="1" type="ORF">SAMN04488529_12417</name>
</gene>
<dbReference type="AlphaFoldDB" id="A0A1H0W0X7"/>
<reference evidence="1 2" key="1">
    <citation type="submission" date="2016-10" db="EMBL/GenBank/DDBJ databases">
        <authorList>
            <person name="de Groot N.N."/>
        </authorList>
    </citation>
    <scope>NUCLEOTIDE SEQUENCE [LARGE SCALE GENOMIC DNA]</scope>
    <source>
        <strain evidence="1 2">DSM 12272</strain>
    </source>
</reference>